<dbReference type="AlphaFoldDB" id="A0A015NIQ9"/>
<name>A0A015NIQ9_RHIIW</name>
<gene>
    <name evidence="1" type="ORF">RirG_006650</name>
</gene>
<protein>
    <recommendedName>
        <fullName evidence="3">Plasmid recombination enzyme</fullName>
    </recommendedName>
</protein>
<reference evidence="1 2" key="1">
    <citation type="submission" date="2014-02" db="EMBL/GenBank/DDBJ databases">
        <title>Single nucleus genome sequencing reveals high similarity among nuclei of an endomycorrhizal fungus.</title>
        <authorList>
            <person name="Lin K."/>
            <person name="Geurts R."/>
            <person name="Zhang Z."/>
            <person name="Limpens E."/>
            <person name="Saunders D.G."/>
            <person name="Mu D."/>
            <person name="Pang E."/>
            <person name="Cao H."/>
            <person name="Cha H."/>
            <person name="Lin T."/>
            <person name="Zhou Q."/>
            <person name="Shang Y."/>
            <person name="Li Y."/>
            <person name="Ivanov S."/>
            <person name="Sharma T."/>
            <person name="Velzen R.V."/>
            <person name="Ruijter N.D."/>
            <person name="Aanen D.K."/>
            <person name="Win J."/>
            <person name="Kamoun S."/>
            <person name="Bisseling T."/>
            <person name="Huang S."/>
        </authorList>
    </citation>
    <scope>NUCLEOTIDE SEQUENCE [LARGE SCALE GENOMIC DNA]</scope>
    <source>
        <strain evidence="2">DAOM197198w</strain>
    </source>
</reference>
<evidence type="ECO:0000313" key="2">
    <source>
        <dbReference type="Proteomes" id="UP000022910"/>
    </source>
</evidence>
<organism evidence="1 2">
    <name type="scientific">Rhizophagus irregularis (strain DAOM 197198w)</name>
    <name type="common">Glomus intraradices</name>
    <dbReference type="NCBI Taxonomy" id="1432141"/>
    <lineage>
        <taxon>Eukaryota</taxon>
        <taxon>Fungi</taxon>
        <taxon>Fungi incertae sedis</taxon>
        <taxon>Mucoromycota</taxon>
        <taxon>Glomeromycotina</taxon>
        <taxon>Glomeromycetes</taxon>
        <taxon>Glomerales</taxon>
        <taxon>Glomeraceae</taxon>
        <taxon>Rhizophagus</taxon>
    </lineage>
</organism>
<evidence type="ECO:0008006" key="3">
    <source>
        <dbReference type="Google" id="ProtNLM"/>
    </source>
</evidence>
<dbReference type="Proteomes" id="UP000022910">
    <property type="component" value="Unassembled WGS sequence"/>
</dbReference>
<dbReference type="NCBIfam" id="NF041497">
    <property type="entry name" value="MobV"/>
    <property type="match status" value="1"/>
</dbReference>
<dbReference type="EMBL" id="JEMT01004223">
    <property type="protein sequence ID" value="EXX79333.1"/>
    <property type="molecule type" value="Genomic_DNA"/>
</dbReference>
<proteinExistence type="predicted"/>
<evidence type="ECO:0000313" key="1">
    <source>
        <dbReference type="EMBL" id="EXX79333.1"/>
    </source>
</evidence>
<dbReference type="CDD" id="cd00188">
    <property type="entry name" value="TOPRIM"/>
    <property type="match status" value="1"/>
</dbReference>
<comment type="caution">
    <text evidence="1">The sequence shown here is derived from an EMBL/GenBank/DDBJ whole genome shotgun (WGS) entry which is preliminary data.</text>
</comment>
<accession>A0A015NIQ9</accession>
<sequence>MSKHWDRSGNPQNADPAALVNNRQLVGSNSADDVIALLPANKKSNSVLAMEVIMSASPSYFRPDEPARAGRYDQARVDAYVEATMGWAKKEFGKRLVSAVLHLDETTPHIHLAVVPLGEKGQLNAKGTFNRAALIRFQDEISRSVAHLGIKRGTPKSQATHERIQDHYRAVNEAGQSLEIGAADRARLVRGETPQVVKDLQAKAGDQQKSRQEAEEARLLAASQSAAADLAKQALRAAQDRLRAIPIAEVLPRLGYERDPNDTTEGWKGPAGRLSQGVRSGTPEKFFLHDMDVGGGGAIDLVMKVDNRDFKDAVAWLASQFGDNQAIATLTAKTESEAKEQIPLARAKVVALKTTEEPAHLEAVKKYLVEERKLPDPLVSHLIKFKNIQAAESGRFINAAFPLVAPTDAGEPGSAERKVGLLLRGTQPEHPFHGVRGEKAIWGFRMSANKEAARNVMVIGESPIDVMSIAQVRAQKKDLFSTLEKDDIGKIYYAATGGSSRDQLQALVRHAVSKRMQIFTAFDDDGPGRSLHARVDETAKDASPDAVVTNLSKVLTMMNEGIRDFNQLWMLLLRVGAENLKLRIDTTLEAAKQREAREKAALAAKTLLARSVPRRGGGMEL</sequence>
<dbReference type="Pfam" id="PF01076">
    <property type="entry name" value="Mob_Pre"/>
    <property type="match status" value="1"/>
</dbReference>
<keyword evidence="2" id="KW-1185">Reference proteome</keyword>
<dbReference type="GO" id="GO:0003677">
    <property type="term" value="F:DNA binding"/>
    <property type="evidence" value="ECO:0007669"/>
    <property type="project" value="InterPro"/>
</dbReference>
<dbReference type="GO" id="GO:0006310">
    <property type="term" value="P:DNA recombination"/>
    <property type="evidence" value="ECO:0007669"/>
    <property type="project" value="InterPro"/>
</dbReference>
<dbReference type="CDD" id="cd17242">
    <property type="entry name" value="MobM_relaxase"/>
    <property type="match status" value="1"/>
</dbReference>
<dbReference type="HOGENOM" id="CLU_029018_0_0_1"/>
<dbReference type="Pfam" id="PF13155">
    <property type="entry name" value="Toprim_2"/>
    <property type="match status" value="1"/>
</dbReference>
<dbReference type="Gene3D" id="3.30.930.30">
    <property type="match status" value="1"/>
</dbReference>
<dbReference type="InterPro" id="IPR001668">
    <property type="entry name" value="Mob_Pre"/>
</dbReference>